<feature type="domain" description="DEAD-box RNA helicase Q" evidence="8">
    <location>
        <begin position="1"/>
        <end position="29"/>
    </location>
</feature>
<dbReference type="Proteomes" id="UP000001542">
    <property type="component" value="Unassembled WGS sequence"/>
</dbReference>
<dbReference type="SMART" id="SM00490">
    <property type="entry name" value="HELICc"/>
    <property type="match status" value="1"/>
</dbReference>
<dbReference type="PROSITE" id="PS51195">
    <property type="entry name" value="Q_MOTIF"/>
    <property type="match status" value="1"/>
</dbReference>
<reference evidence="9" key="1">
    <citation type="submission" date="2006-10" db="EMBL/GenBank/DDBJ databases">
        <authorList>
            <person name="Amadeo P."/>
            <person name="Zhao Q."/>
            <person name="Wortman J."/>
            <person name="Fraser-Liggett C."/>
            <person name="Carlton J."/>
        </authorList>
    </citation>
    <scope>NUCLEOTIDE SEQUENCE</scope>
    <source>
        <strain evidence="9">G3</strain>
    </source>
</reference>
<dbReference type="GO" id="GO:0016787">
    <property type="term" value="F:hydrolase activity"/>
    <property type="evidence" value="ECO:0007669"/>
    <property type="project" value="UniProtKB-KW"/>
</dbReference>
<dbReference type="InterPro" id="IPR044742">
    <property type="entry name" value="DEAD/DEAH_RhlB"/>
</dbReference>
<dbReference type="VEuPathDB" id="TrichDB:TVAGG3_0989840"/>
<dbReference type="SMART" id="SM00487">
    <property type="entry name" value="DEXDc"/>
    <property type="match status" value="1"/>
</dbReference>
<evidence type="ECO:0000256" key="3">
    <source>
        <dbReference type="ARBA" id="ARBA00022806"/>
    </source>
</evidence>
<dbReference type="InterPro" id="IPR001650">
    <property type="entry name" value="Helicase_C-like"/>
</dbReference>
<protein>
    <submittedName>
        <fullName evidence="9">DEAD/DEAH box helicase family protein</fullName>
    </submittedName>
</protein>
<dbReference type="InterPro" id="IPR027417">
    <property type="entry name" value="P-loop_NTPase"/>
</dbReference>
<name>A2DP01_TRIV3</name>
<dbReference type="PROSITE" id="PS51194">
    <property type="entry name" value="HELICASE_CTER"/>
    <property type="match status" value="1"/>
</dbReference>
<dbReference type="RefSeq" id="XP_001329985.1">
    <property type="nucleotide sequence ID" value="XM_001329950.1"/>
</dbReference>
<evidence type="ECO:0000259" key="6">
    <source>
        <dbReference type="PROSITE" id="PS51192"/>
    </source>
</evidence>
<keyword evidence="10" id="KW-1185">Reference proteome</keyword>
<dbReference type="GO" id="GO:0006364">
    <property type="term" value="P:rRNA processing"/>
    <property type="evidence" value="ECO:0000318"/>
    <property type="project" value="GO_Central"/>
</dbReference>
<dbReference type="CDD" id="cd18787">
    <property type="entry name" value="SF2_C_DEAD"/>
    <property type="match status" value="1"/>
</dbReference>
<keyword evidence="2" id="KW-0378">Hydrolase</keyword>
<dbReference type="InterPro" id="IPR011545">
    <property type="entry name" value="DEAD/DEAH_box_helicase_dom"/>
</dbReference>
<dbReference type="KEGG" id="tva:4775871"/>
<dbReference type="STRING" id="5722.A2DP01"/>
<keyword evidence="3 9" id="KW-0347">Helicase</keyword>
<dbReference type="GO" id="GO:0003724">
    <property type="term" value="F:RNA helicase activity"/>
    <property type="evidence" value="ECO:0007669"/>
    <property type="project" value="InterPro"/>
</dbReference>
<accession>A2DP01</accession>
<dbReference type="InterPro" id="IPR050079">
    <property type="entry name" value="DEAD_box_RNA_helicase"/>
</dbReference>
<dbReference type="CDD" id="cd00268">
    <property type="entry name" value="DEADc"/>
    <property type="match status" value="1"/>
</dbReference>
<reference evidence="9" key="2">
    <citation type="journal article" date="2007" name="Science">
        <title>Draft genome sequence of the sexually transmitted pathogen Trichomonas vaginalis.</title>
        <authorList>
            <person name="Carlton J.M."/>
            <person name="Hirt R.P."/>
            <person name="Silva J.C."/>
            <person name="Delcher A.L."/>
            <person name="Schatz M."/>
            <person name="Zhao Q."/>
            <person name="Wortman J.R."/>
            <person name="Bidwell S.L."/>
            <person name="Alsmark U.C.M."/>
            <person name="Besteiro S."/>
            <person name="Sicheritz-Ponten T."/>
            <person name="Noel C.J."/>
            <person name="Dacks J.B."/>
            <person name="Foster P.G."/>
            <person name="Simillion C."/>
            <person name="Van de Peer Y."/>
            <person name="Miranda-Saavedra D."/>
            <person name="Barton G.J."/>
            <person name="Westrop G.D."/>
            <person name="Mueller S."/>
            <person name="Dessi D."/>
            <person name="Fiori P.L."/>
            <person name="Ren Q."/>
            <person name="Paulsen I."/>
            <person name="Zhang H."/>
            <person name="Bastida-Corcuera F.D."/>
            <person name="Simoes-Barbosa A."/>
            <person name="Brown M.T."/>
            <person name="Hayes R.D."/>
            <person name="Mukherjee M."/>
            <person name="Okumura C.Y."/>
            <person name="Schneider R."/>
            <person name="Smith A.J."/>
            <person name="Vanacova S."/>
            <person name="Villalvazo M."/>
            <person name="Haas B.J."/>
            <person name="Pertea M."/>
            <person name="Feldblyum T.V."/>
            <person name="Utterback T.R."/>
            <person name="Shu C.L."/>
            <person name="Osoegawa K."/>
            <person name="de Jong P.J."/>
            <person name="Hrdy I."/>
            <person name="Horvathova L."/>
            <person name="Zubacova Z."/>
            <person name="Dolezal P."/>
            <person name="Malik S.B."/>
            <person name="Logsdon J.M. Jr."/>
            <person name="Henze K."/>
            <person name="Gupta A."/>
            <person name="Wang C.C."/>
            <person name="Dunne R.L."/>
            <person name="Upcroft J.A."/>
            <person name="Upcroft P."/>
            <person name="White O."/>
            <person name="Salzberg S.L."/>
            <person name="Tang P."/>
            <person name="Chiu C.-H."/>
            <person name="Lee Y.-S."/>
            <person name="Embley T.M."/>
            <person name="Coombs G.H."/>
            <person name="Mottram J.C."/>
            <person name="Tachezy J."/>
            <person name="Fraser-Liggett C.M."/>
            <person name="Johnson P.J."/>
        </authorList>
    </citation>
    <scope>NUCLEOTIDE SEQUENCE [LARGE SCALE GENOMIC DNA]</scope>
    <source>
        <strain evidence="9">G3</strain>
    </source>
</reference>
<dbReference type="InParanoid" id="A2DP01"/>
<dbReference type="GO" id="GO:0005524">
    <property type="term" value="F:ATP binding"/>
    <property type="evidence" value="ECO:0007669"/>
    <property type="project" value="UniProtKB-KW"/>
</dbReference>
<evidence type="ECO:0000259" key="7">
    <source>
        <dbReference type="PROSITE" id="PS51194"/>
    </source>
</evidence>
<organism evidence="9 10">
    <name type="scientific">Trichomonas vaginalis (strain ATCC PRA-98 / G3)</name>
    <dbReference type="NCBI Taxonomy" id="412133"/>
    <lineage>
        <taxon>Eukaryota</taxon>
        <taxon>Metamonada</taxon>
        <taxon>Parabasalia</taxon>
        <taxon>Trichomonadida</taxon>
        <taxon>Trichomonadidae</taxon>
        <taxon>Trichomonas</taxon>
    </lineage>
</organism>
<dbReference type="Gene3D" id="3.40.50.300">
    <property type="entry name" value="P-loop containing nucleotide triphosphate hydrolases"/>
    <property type="match status" value="2"/>
</dbReference>
<evidence type="ECO:0000256" key="5">
    <source>
        <dbReference type="PROSITE-ProRule" id="PRU00552"/>
    </source>
</evidence>
<gene>
    <name evidence="9" type="ORF">TVAG_010740</name>
</gene>
<dbReference type="GO" id="GO:0003676">
    <property type="term" value="F:nucleic acid binding"/>
    <property type="evidence" value="ECO:0007669"/>
    <property type="project" value="InterPro"/>
</dbReference>
<evidence type="ECO:0000256" key="1">
    <source>
        <dbReference type="ARBA" id="ARBA00022741"/>
    </source>
</evidence>
<dbReference type="PANTHER" id="PTHR47959">
    <property type="entry name" value="ATP-DEPENDENT RNA HELICASE RHLE-RELATED"/>
    <property type="match status" value="1"/>
</dbReference>
<feature type="domain" description="Helicase ATP-binding" evidence="6">
    <location>
        <begin position="32"/>
        <end position="204"/>
    </location>
</feature>
<dbReference type="Pfam" id="PF00271">
    <property type="entry name" value="Helicase_C"/>
    <property type="match status" value="1"/>
</dbReference>
<dbReference type="VEuPathDB" id="TrichDB:TVAG_010740"/>
<dbReference type="SMR" id="A2DP01"/>
<evidence type="ECO:0000256" key="2">
    <source>
        <dbReference type="ARBA" id="ARBA00022801"/>
    </source>
</evidence>
<dbReference type="PANTHER" id="PTHR47959:SF24">
    <property type="entry name" value="ATP-DEPENDENT RNA HELICASE"/>
    <property type="match status" value="1"/>
</dbReference>
<dbReference type="OMA" id="HVLNKMP"/>
<dbReference type="eggNOG" id="KOG0330">
    <property type="taxonomic scope" value="Eukaryota"/>
</dbReference>
<sequence length="402" mass="44736">MDFQALGVHPDIIAAVESMGWSKPTPIQEKTIKQAIAGEDVSGAAETGSGKTGAFLIPLLHQLLEKDRPEKYGIILAPTRELVIQIAEVAQLMSAKLNITIVPIYGGVDDVEQMAQLAKRPHIIVATPGRLAQLIRDAKGFDLKPVRVIVIDEADKMAAVEFFDDISVITSNCAKTHQIMLFSATMPKDLEKFTALYSKKASIVELTSEKQVPQALQEYMLTSPKSQKEATLVALLHHFETSQIIIFVSGVREATILTMTLEKMNFAVGSATGGMSQFDREEQVQKFRENKIRILVATKVVGRGVDIPNIDVVVNYDLPDNGKEYIHRAGRAGRALKSGIAITFVTMESLQKYQDLEKYLKRELPKFEFDKEKKIQEISKDLEEAHELAVEKYKKLSRGIKD</sequence>
<dbReference type="EMBL" id="DS113225">
    <property type="protein sequence ID" value="EAY17850.1"/>
    <property type="molecule type" value="Genomic_DNA"/>
</dbReference>
<dbReference type="InterPro" id="IPR014014">
    <property type="entry name" value="RNA_helicase_DEAD_Q_motif"/>
</dbReference>
<dbReference type="InterPro" id="IPR014001">
    <property type="entry name" value="Helicase_ATP-bd"/>
</dbReference>
<dbReference type="Pfam" id="PF00270">
    <property type="entry name" value="DEAD"/>
    <property type="match status" value="1"/>
</dbReference>
<keyword evidence="1" id="KW-0547">Nucleotide-binding</keyword>
<feature type="short sequence motif" description="Q motif" evidence="5">
    <location>
        <begin position="1"/>
        <end position="29"/>
    </location>
</feature>
<evidence type="ECO:0000313" key="9">
    <source>
        <dbReference type="EMBL" id="EAY17850.1"/>
    </source>
</evidence>
<evidence type="ECO:0000259" key="8">
    <source>
        <dbReference type="PROSITE" id="PS51195"/>
    </source>
</evidence>
<evidence type="ECO:0000313" key="10">
    <source>
        <dbReference type="Proteomes" id="UP000001542"/>
    </source>
</evidence>
<dbReference type="PROSITE" id="PS51192">
    <property type="entry name" value="HELICASE_ATP_BIND_1"/>
    <property type="match status" value="1"/>
</dbReference>
<dbReference type="OrthoDB" id="10261904at2759"/>
<keyword evidence="4" id="KW-0067">ATP-binding</keyword>
<dbReference type="AlphaFoldDB" id="A2DP01"/>
<proteinExistence type="predicted"/>
<feature type="domain" description="Helicase C-terminal" evidence="7">
    <location>
        <begin position="231"/>
        <end position="375"/>
    </location>
</feature>
<dbReference type="GO" id="GO:0005634">
    <property type="term" value="C:nucleus"/>
    <property type="evidence" value="ECO:0000318"/>
    <property type="project" value="GO_Central"/>
</dbReference>
<dbReference type="SUPFAM" id="SSF52540">
    <property type="entry name" value="P-loop containing nucleoside triphosphate hydrolases"/>
    <property type="match status" value="1"/>
</dbReference>
<evidence type="ECO:0000256" key="4">
    <source>
        <dbReference type="ARBA" id="ARBA00022840"/>
    </source>
</evidence>